<proteinExistence type="predicted"/>
<dbReference type="AlphaFoldDB" id="A0A7W6LMI2"/>
<dbReference type="RefSeq" id="WP_165130354.1">
    <property type="nucleotide sequence ID" value="NZ_CP049247.1"/>
</dbReference>
<evidence type="ECO:0000313" key="1">
    <source>
        <dbReference type="EMBL" id="MBB4145811.1"/>
    </source>
</evidence>
<organism evidence="1 2">
    <name type="scientific">Rhizobium rhizoryzae</name>
    <dbReference type="NCBI Taxonomy" id="451876"/>
    <lineage>
        <taxon>Bacteria</taxon>
        <taxon>Pseudomonadati</taxon>
        <taxon>Pseudomonadota</taxon>
        <taxon>Alphaproteobacteria</taxon>
        <taxon>Hyphomicrobiales</taxon>
        <taxon>Rhizobiaceae</taxon>
        <taxon>Rhizobium/Agrobacterium group</taxon>
        <taxon>Rhizobium</taxon>
    </lineage>
</organism>
<keyword evidence="2" id="KW-1185">Reference proteome</keyword>
<gene>
    <name evidence="1" type="ORF">GGQ72_004377</name>
</gene>
<dbReference type="EMBL" id="JACIEC010000012">
    <property type="protein sequence ID" value="MBB4145811.1"/>
    <property type="molecule type" value="Genomic_DNA"/>
</dbReference>
<accession>A0A7W6LMI2</accession>
<comment type="caution">
    <text evidence="1">The sequence shown here is derived from an EMBL/GenBank/DDBJ whole genome shotgun (WGS) entry which is preliminary data.</text>
</comment>
<sequence length="262" mass="28818">MSIVRQLIQLSIVEALRGRTIAGDAVFDSRMDTLPDLLEDQCQPIIIVSVEASDRRNMSQGMASLLGGSAVLTVLIQTAVATGRAITGPDGTVIRAAIGETDSAFESALNLLDHQWRKILQHFDNEWAEVFRELVNGVQDIKDTRGTDPDTKRKHAARFVQIDISVLAEPKPGDSIPEPIALGLDLMSEDEDYAPLAEEWRTLLAEGGDWPDWRKLQSTLFASRQHMAVIGQGPLIVDEEVDFEIAVLNIKDANPVEIVDDP</sequence>
<name>A0A7W6LMI2_9HYPH</name>
<protein>
    <submittedName>
        <fullName evidence="1">Uncharacterized protein</fullName>
    </submittedName>
</protein>
<reference evidence="1 2" key="1">
    <citation type="submission" date="2020-08" db="EMBL/GenBank/DDBJ databases">
        <title>Genomic Encyclopedia of Type Strains, Phase IV (KMG-IV): sequencing the most valuable type-strain genomes for metagenomic binning, comparative biology and taxonomic classification.</title>
        <authorList>
            <person name="Goeker M."/>
        </authorList>
    </citation>
    <scope>NUCLEOTIDE SEQUENCE [LARGE SCALE GENOMIC DNA]</scope>
    <source>
        <strain evidence="1 2">DSM 29514</strain>
    </source>
</reference>
<dbReference type="Proteomes" id="UP000519897">
    <property type="component" value="Unassembled WGS sequence"/>
</dbReference>
<evidence type="ECO:0000313" key="2">
    <source>
        <dbReference type="Proteomes" id="UP000519897"/>
    </source>
</evidence>